<sequence length="82" mass="8744">MDPEGTAPEGTEEPVVGDLVIDEARKRMGVVTGRVGGRLQIRPPAGGTEWDCGPEFARPARADEIVRVNVAAVSAKYQGRRA</sequence>
<dbReference type="Proteomes" id="UP000054804">
    <property type="component" value="Unassembled WGS sequence"/>
</dbReference>
<name>A0A0W7WY63_9ACTN</name>
<keyword evidence="2" id="KW-1185">Reference proteome</keyword>
<gene>
    <name evidence="1" type="ORF">AT728_29720</name>
</gene>
<evidence type="ECO:0000313" key="1">
    <source>
        <dbReference type="EMBL" id="KUF15431.1"/>
    </source>
</evidence>
<proteinExistence type="predicted"/>
<dbReference type="STRING" id="1765722.AT728_29720"/>
<organism evidence="1 2">
    <name type="scientific">Streptomyces silvensis</name>
    <dbReference type="NCBI Taxonomy" id="1765722"/>
    <lineage>
        <taxon>Bacteria</taxon>
        <taxon>Bacillati</taxon>
        <taxon>Actinomycetota</taxon>
        <taxon>Actinomycetes</taxon>
        <taxon>Kitasatosporales</taxon>
        <taxon>Streptomycetaceae</taxon>
        <taxon>Streptomyces</taxon>
    </lineage>
</organism>
<evidence type="ECO:0000313" key="2">
    <source>
        <dbReference type="Proteomes" id="UP000054804"/>
    </source>
</evidence>
<comment type="caution">
    <text evidence="1">The sequence shown here is derived from an EMBL/GenBank/DDBJ whole genome shotgun (WGS) entry which is preliminary data.</text>
</comment>
<dbReference type="EMBL" id="LOCL01000045">
    <property type="protein sequence ID" value="KUF15431.1"/>
    <property type="molecule type" value="Genomic_DNA"/>
</dbReference>
<accession>A0A0W7WY63</accession>
<protein>
    <submittedName>
        <fullName evidence="1">Uncharacterized protein</fullName>
    </submittedName>
</protein>
<reference evidence="1 2" key="1">
    <citation type="submission" date="2015-12" db="EMBL/GenBank/DDBJ databases">
        <title>Draft genome sequence of Streptomyces silvensis ATCC 53525, a producer of novel hormone antagonists.</title>
        <authorList>
            <person name="Johnston C.W."/>
            <person name="Li Y."/>
            <person name="Magarvey N.A."/>
        </authorList>
    </citation>
    <scope>NUCLEOTIDE SEQUENCE [LARGE SCALE GENOMIC DNA]</scope>
    <source>
        <strain evidence="1 2">ATCC 53525</strain>
    </source>
</reference>
<dbReference type="AlphaFoldDB" id="A0A0W7WY63"/>